<dbReference type="Proteomes" id="UP000542405">
    <property type="component" value="Unassembled WGS sequence"/>
</dbReference>
<protein>
    <submittedName>
        <fullName evidence="1">Uncharacterized protein</fullName>
    </submittedName>
</protein>
<dbReference type="AlphaFoldDB" id="A0A848NT29"/>
<evidence type="ECO:0000313" key="1">
    <source>
        <dbReference type="EMBL" id="NMU94162.1"/>
    </source>
</evidence>
<accession>A0A848NT29</accession>
<organism evidence="1 2">
    <name type="scientific">Achromobacter ruhlandii</name>
    <dbReference type="NCBI Taxonomy" id="72557"/>
    <lineage>
        <taxon>Bacteria</taxon>
        <taxon>Pseudomonadati</taxon>
        <taxon>Pseudomonadota</taxon>
        <taxon>Betaproteobacteria</taxon>
        <taxon>Burkholderiales</taxon>
        <taxon>Alcaligenaceae</taxon>
        <taxon>Achromobacter</taxon>
    </lineage>
</organism>
<dbReference type="EMBL" id="JABBZE010001396">
    <property type="protein sequence ID" value="NMU94162.1"/>
    <property type="molecule type" value="Genomic_DNA"/>
</dbReference>
<reference evidence="1 2" key="1">
    <citation type="submission" date="2020-04" db="EMBL/GenBank/DDBJ databases">
        <title>Achromobacter ruhlandii genome sequencing and assembly.</title>
        <authorList>
            <person name="Martins R.C.R."/>
            <person name="Perdigao-Neto L.V."/>
            <person name="Levin A.S.S."/>
            <person name="Costa S.F."/>
        </authorList>
    </citation>
    <scope>NUCLEOTIDE SEQUENCE [LARGE SCALE GENOMIC DNA]</scope>
    <source>
        <strain evidence="1 2">9035ralo</strain>
    </source>
</reference>
<proteinExistence type="predicted"/>
<gene>
    <name evidence="1" type="ORF">HGQ98_34715</name>
</gene>
<sequence>MGTRGGCAGRRGVRVVPAGGWGGGAAAWRRGGGRVVAESVCAPLWGAAGGRW</sequence>
<name>A0A848NT29_9BURK</name>
<evidence type="ECO:0000313" key="2">
    <source>
        <dbReference type="Proteomes" id="UP000542405"/>
    </source>
</evidence>
<comment type="caution">
    <text evidence="1">The sequence shown here is derived from an EMBL/GenBank/DDBJ whole genome shotgun (WGS) entry which is preliminary data.</text>
</comment>